<dbReference type="GO" id="GO:0045944">
    <property type="term" value="P:positive regulation of transcription by RNA polymerase II"/>
    <property type="evidence" value="ECO:0007669"/>
    <property type="project" value="TreeGrafter"/>
</dbReference>
<accession>A0AB39YW49</accession>
<dbReference type="PANTHER" id="PTHR13808">
    <property type="entry name" value="CBP/P300-RELATED"/>
    <property type="match status" value="1"/>
</dbReference>
<feature type="domain" description="TAZ-type" evidence="14">
    <location>
        <begin position="63"/>
        <end position="141"/>
    </location>
</feature>
<evidence type="ECO:0000256" key="2">
    <source>
        <dbReference type="ARBA" id="ARBA00013184"/>
    </source>
</evidence>
<evidence type="ECO:0000256" key="13">
    <source>
        <dbReference type="SAM" id="MobiDB-lite"/>
    </source>
</evidence>
<evidence type="ECO:0000256" key="9">
    <source>
        <dbReference type="ARBA" id="ARBA00023163"/>
    </source>
</evidence>
<evidence type="ECO:0000256" key="10">
    <source>
        <dbReference type="ARBA" id="ARBA00023242"/>
    </source>
</evidence>
<dbReference type="SUPFAM" id="SSF57933">
    <property type="entry name" value="TAZ domain"/>
    <property type="match status" value="1"/>
</dbReference>
<dbReference type="GO" id="GO:0005634">
    <property type="term" value="C:nucleus"/>
    <property type="evidence" value="ECO:0007669"/>
    <property type="project" value="UniProtKB-SubCell"/>
</dbReference>
<dbReference type="PROSITE" id="PS50134">
    <property type="entry name" value="ZF_TAZ"/>
    <property type="match status" value="1"/>
</dbReference>
<evidence type="ECO:0000256" key="3">
    <source>
        <dbReference type="ARBA" id="ARBA00022679"/>
    </source>
</evidence>
<keyword evidence="9" id="KW-0804">Transcription</keyword>
<dbReference type="Gene3D" id="1.20.1020.10">
    <property type="entry name" value="TAZ domain"/>
    <property type="match status" value="1"/>
</dbReference>
<dbReference type="InterPro" id="IPR013178">
    <property type="entry name" value="Histone_AcTrfase_Rtt109/CBP"/>
</dbReference>
<keyword evidence="8" id="KW-0805">Transcription regulation</keyword>
<evidence type="ECO:0000256" key="8">
    <source>
        <dbReference type="ARBA" id="ARBA00023015"/>
    </source>
</evidence>
<dbReference type="RefSeq" id="XP_016923030.1">
    <property type="nucleotide sequence ID" value="XM_017067541.4"/>
</dbReference>
<dbReference type="PANTHER" id="PTHR13808:SF1">
    <property type="entry name" value="HISTONE ACETYLTRANSFERASE"/>
    <property type="match status" value="1"/>
</dbReference>
<dbReference type="EC" id="2.3.1.48" evidence="2"/>
<evidence type="ECO:0000256" key="6">
    <source>
        <dbReference type="ARBA" id="ARBA00022833"/>
    </source>
</evidence>
<evidence type="ECO:0000313" key="16">
    <source>
        <dbReference type="RefSeq" id="XP_016923030.1"/>
    </source>
</evidence>
<dbReference type="Proteomes" id="UP001652628">
    <property type="component" value="Chromosome X"/>
</dbReference>
<keyword evidence="15" id="KW-1185">Reference proteome</keyword>
<keyword evidence="6 12" id="KW-0862">Zinc</keyword>
<dbReference type="InterPro" id="IPR000197">
    <property type="entry name" value="Znf_TAZ"/>
</dbReference>
<keyword evidence="3" id="KW-0808">Transferase</keyword>
<dbReference type="GO" id="GO:0008270">
    <property type="term" value="F:zinc ion binding"/>
    <property type="evidence" value="ECO:0007669"/>
    <property type="project" value="UniProtKB-KW"/>
</dbReference>
<dbReference type="GO" id="GO:0004402">
    <property type="term" value="F:histone acetyltransferase activity"/>
    <property type="evidence" value="ECO:0007669"/>
    <property type="project" value="InterPro"/>
</dbReference>
<keyword evidence="10" id="KW-0539">Nucleus</keyword>
<name>A0AB39YW49_DROSZ</name>
<evidence type="ECO:0000256" key="4">
    <source>
        <dbReference type="ARBA" id="ARBA00022723"/>
    </source>
</evidence>
<keyword evidence="5 12" id="KW-0863">Zinc-finger</keyword>
<evidence type="ECO:0000256" key="7">
    <source>
        <dbReference type="ARBA" id="ARBA00022853"/>
    </source>
</evidence>
<protein>
    <recommendedName>
        <fullName evidence="2">histone acetyltransferase</fullName>
        <ecNumber evidence="2">2.3.1.48</ecNumber>
    </recommendedName>
</protein>
<dbReference type="GeneID" id="108004601"/>
<organism evidence="15 16">
    <name type="scientific">Drosophila suzukii</name>
    <name type="common">Spotted-wing drosophila fruit fly</name>
    <dbReference type="NCBI Taxonomy" id="28584"/>
    <lineage>
        <taxon>Eukaryota</taxon>
        <taxon>Metazoa</taxon>
        <taxon>Ecdysozoa</taxon>
        <taxon>Arthropoda</taxon>
        <taxon>Hexapoda</taxon>
        <taxon>Insecta</taxon>
        <taxon>Pterygota</taxon>
        <taxon>Neoptera</taxon>
        <taxon>Endopterygota</taxon>
        <taxon>Diptera</taxon>
        <taxon>Brachycera</taxon>
        <taxon>Muscomorpha</taxon>
        <taxon>Ephydroidea</taxon>
        <taxon>Drosophilidae</taxon>
        <taxon>Drosophila</taxon>
        <taxon>Sophophora</taxon>
    </lineage>
</organism>
<evidence type="ECO:0000313" key="15">
    <source>
        <dbReference type="Proteomes" id="UP001652628"/>
    </source>
</evidence>
<dbReference type="GO" id="GO:0031490">
    <property type="term" value="F:chromatin DNA binding"/>
    <property type="evidence" value="ECO:0007669"/>
    <property type="project" value="TreeGrafter"/>
</dbReference>
<comment type="catalytic activity">
    <reaction evidence="11">
        <text>L-lysyl-[protein] + acetyl-CoA = N(6)-acetyl-L-lysyl-[protein] + CoA + H(+)</text>
        <dbReference type="Rhea" id="RHEA:45948"/>
        <dbReference type="Rhea" id="RHEA-COMP:9752"/>
        <dbReference type="Rhea" id="RHEA-COMP:10731"/>
        <dbReference type="ChEBI" id="CHEBI:15378"/>
        <dbReference type="ChEBI" id="CHEBI:29969"/>
        <dbReference type="ChEBI" id="CHEBI:57287"/>
        <dbReference type="ChEBI" id="CHEBI:57288"/>
        <dbReference type="ChEBI" id="CHEBI:61930"/>
        <dbReference type="EC" id="2.3.1.48"/>
    </reaction>
</comment>
<dbReference type="GO" id="GO:0003713">
    <property type="term" value="F:transcription coactivator activity"/>
    <property type="evidence" value="ECO:0007669"/>
    <property type="project" value="TreeGrafter"/>
</dbReference>
<reference evidence="16" key="1">
    <citation type="submission" date="2025-08" db="UniProtKB">
        <authorList>
            <consortium name="RefSeq"/>
        </authorList>
    </citation>
    <scope>IDENTIFICATION</scope>
</reference>
<evidence type="ECO:0000256" key="11">
    <source>
        <dbReference type="ARBA" id="ARBA00048017"/>
    </source>
</evidence>
<feature type="region of interest" description="Disordered" evidence="13">
    <location>
        <begin position="1"/>
        <end position="36"/>
    </location>
</feature>
<dbReference type="GO" id="GO:0005667">
    <property type="term" value="C:transcription regulator complex"/>
    <property type="evidence" value="ECO:0007669"/>
    <property type="project" value="TreeGrafter"/>
</dbReference>
<keyword evidence="4 12" id="KW-0479">Metal-binding</keyword>
<dbReference type="GO" id="GO:0000123">
    <property type="term" value="C:histone acetyltransferase complex"/>
    <property type="evidence" value="ECO:0007669"/>
    <property type="project" value="TreeGrafter"/>
</dbReference>
<dbReference type="AlphaFoldDB" id="A0AB39YW49"/>
<evidence type="ECO:0000256" key="5">
    <source>
        <dbReference type="ARBA" id="ARBA00022771"/>
    </source>
</evidence>
<feature type="zinc finger region" description="TAZ-type" evidence="12">
    <location>
        <begin position="63"/>
        <end position="141"/>
    </location>
</feature>
<dbReference type="Pfam" id="PF02135">
    <property type="entry name" value="zf-TAZ"/>
    <property type="match status" value="1"/>
</dbReference>
<evidence type="ECO:0000256" key="1">
    <source>
        <dbReference type="ARBA" id="ARBA00004123"/>
    </source>
</evidence>
<evidence type="ECO:0000259" key="14">
    <source>
        <dbReference type="PROSITE" id="PS50134"/>
    </source>
</evidence>
<gene>
    <name evidence="16" type="primary">LOC108004601</name>
</gene>
<comment type="subcellular location">
    <subcellularLocation>
        <location evidence="1">Nucleus</location>
    </subcellularLocation>
</comment>
<proteinExistence type="predicted"/>
<sequence>MRFVAEVDGGAGGSEDGASSGVDQGQGGAGTGPQEEVAISEGTAGEMAALPGGPAGGARRFVDDVKKRQIQRQLALLLHAHRCRQPECLVNFCRDMKAVLVHAIACVRGKDCPTKHCSSSRQILTHYKICRDHACRICSIFPRSIPVPETENT</sequence>
<keyword evidence="7" id="KW-0156">Chromatin regulator</keyword>
<evidence type="ECO:0000256" key="12">
    <source>
        <dbReference type="PROSITE-ProRule" id="PRU00203"/>
    </source>
</evidence>
<dbReference type="SMART" id="SM00551">
    <property type="entry name" value="ZnF_TAZ"/>
    <property type="match status" value="1"/>
</dbReference>
<dbReference type="InterPro" id="IPR035898">
    <property type="entry name" value="TAZ_dom_sf"/>
</dbReference>